<dbReference type="Pfam" id="PF20144">
    <property type="entry name" value="TIG_SUH"/>
    <property type="match status" value="1"/>
</dbReference>
<keyword evidence="6" id="KW-0539">Nucleus</keyword>
<keyword evidence="3" id="KW-0805">Transcription regulation</keyword>
<dbReference type="SMART" id="SM01267">
    <property type="entry name" value="LAG1_DNAbind"/>
    <property type="match status" value="1"/>
</dbReference>
<dbReference type="PANTHER" id="PTHR10665">
    <property type="entry name" value="RECOMBINING BINDING PROTEIN SUPPRESSOR OF HAIRLESS"/>
    <property type="match status" value="1"/>
</dbReference>
<evidence type="ECO:0000256" key="6">
    <source>
        <dbReference type="ARBA" id="ARBA00023242"/>
    </source>
</evidence>
<organism evidence="10 11">
    <name type="scientific">Exidia glandulosa HHB12029</name>
    <dbReference type="NCBI Taxonomy" id="1314781"/>
    <lineage>
        <taxon>Eukaryota</taxon>
        <taxon>Fungi</taxon>
        <taxon>Dikarya</taxon>
        <taxon>Basidiomycota</taxon>
        <taxon>Agaricomycotina</taxon>
        <taxon>Agaricomycetes</taxon>
        <taxon>Auriculariales</taxon>
        <taxon>Exidiaceae</taxon>
        <taxon>Exidia</taxon>
    </lineage>
</organism>
<dbReference type="CDD" id="cd00102">
    <property type="entry name" value="IPT"/>
    <property type="match status" value="1"/>
</dbReference>
<keyword evidence="11" id="KW-1185">Reference proteome</keyword>
<gene>
    <name evidence="10" type="ORF">EXIGLDRAFT_729876</name>
</gene>
<evidence type="ECO:0000313" key="10">
    <source>
        <dbReference type="EMBL" id="KZV97769.1"/>
    </source>
</evidence>
<dbReference type="InterPro" id="IPR014756">
    <property type="entry name" value="Ig_E-set"/>
</dbReference>
<dbReference type="Gene3D" id="2.60.40.10">
    <property type="entry name" value="Immunoglobulins"/>
    <property type="match status" value="1"/>
</dbReference>
<dbReference type="EMBL" id="KV425926">
    <property type="protein sequence ID" value="KZV97769.1"/>
    <property type="molecule type" value="Genomic_DNA"/>
</dbReference>
<feature type="region of interest" description="Disordered" evidence="7">
    <location>
        <begin position="270"/>
        <end position="295"/>
    </location>
</feature>
<dbReference type="SUPFAM" id="SSF49417">
    <property type="entry name" value="p53-like transcription factors"/>
    <property type="match status" value="1"/>
</dbReference>
<dbReference type="GO" id="GO:0000978">
    <property type="term" value="F:RNA polymerase II cis-regulatory region sequence-specific DNA binding"/>
    <property type="evidence" value="ECO:0007669"/>
    <property type="project" value="InterPro"/>
</dbReference>
<dbReference type="STRING" id="1314781.A0A166B494"/>
<dbReference type="Gene3D" id="2.80.10.50">
    <property type="match status" value="1"/>
</dbReference>
<feature type="region of interest" description="Disordered" evidence="7">
    <location>
        <begin position="713"/>
        <end position="816"/>
    </location>
</feature>
<dbReference type="SUPFAM" id="SSF81296">
    <property type="entry name" value="E set domains"/>
    <property type="match status" value="1"/>
</dbReference>
<evidence type="ECO:0000256" key="5">
    <source>
        <dbReference type="ARBA" id="ARBA00023163"/>
    </source>
</evidence>
<dbReference type="Pfam" id="PF09271">
    <property type="entry name" value="LAG1-DNAbind"/>
    <property type="match status" value="1"/>
</dbReference>
<dbReference type="SUPFAM" id="SSF110217">
    <property type="entry name" value="DNA-binding protein LAG-1 (CSL)"/>
    <property type="match status" value="1"/>
</dbReference>
<dbReference type="InterPro" id="IPR013783">
    <property type="entry name" value="Ig-like_fold"/>
</dbReference>
<dbReference type="GO" id="GO:0005634">
    <property type="term" value="C:nucleus"/>
    <property type="evidence" value="ECO:0007669"/>
    <property type="project" value="UniProtKB-SubCell"/>
</dbReference>
<name>A0A166B494_EXIGL</name>
<accession>A0A166B494</accession>
<dbReference type="InterPro" id="IPR038007">
    <property type="entry name" value="RBP-Jkappa_IPT"/>
</dbReference>
<feature type="compositionally biased region" description="Pro residues" evidence="7">
    <location>
        <begin position="580"/>
        <end position="594"/>
    </location>
</feature>
<evidence type="ECO:0000313" key="11">
    <source>
        <dbReference type="Proteomes" id="UP000077266"/>
    </source>
</evidence>
<proteinExistence type="inferred from homology"/>
<feature type="region of interest" description="Disordered" evidence="7">
    <location>
        <begin position="574"/>
        <end position="594"/>
    </location>
</feature>
<evidence type="ECO:0000256" key="2">
    <source>
        <dbReference type="ARBA" id="ARBA00009704"/>
    </source>
</evidence>
<feature type="region of interest" description="Disordered" evidence="7">
    <location>
        <begin position="219"/>
        <end position="257"/>
    </location>
</feature>
<feature type="domain" description="RBP-J/Cbf11/Cbf12 DNA binding" evidence="8">
    <location>
        <begin position="342"/>
        <end position="497"/>
    </location>
</feature>
<evidence type="ECO:0000256" key="3">
    <source>
        <dbReference type="ARBA" id="ARBA00023015"/>
    </source>
</evidence>
<dbReference type="InterPro" id="IPR015351">
    <property type="entry name" value="RBP-J/Cbf11/Cbf12_DNA-bd"/>
</dbReference>
<dbReference type="SMART" id="SM01268">
    <property type="entry name" value="BTD"/>
    <property type="match status" value="1"/>
</dbReference>
<dbReference type="Pfam" id="PF09270">
    <property type="entry name" value="BTD"/>
    <property type="match status" value="1"/>
</dbReference>
<dbReference type="InterPro" id="IPR036358">
    <property type="entry name" value="BTD_sf"/>
</dbReference>
<feature type="region of interest" description="Disordered" evidence="7">
    <location>
        <begin position="109"/>
        <end position="177"/>
    </location>
</feature>
<dbReference type="Gene3D" id="2.60.40.1450">
    <property type="entry name" value="LAG1, DNA binding domain"/>
    <property type="match status" value="1"/>
</dbReference>
<evidence type="ECO:0000259" key="9">
    <source>
        <dbReference type="SMART" id="SM01268"/>
    </source>
</evidence>
<keyword evidence="5" id="KW-0804">Transcription</keyword>
<dbReference type="GO" id="GO:0001228">
    <property type="term" value="F:DNA-binding transcription activator activity, RNA polymerase II-specific"/>
    <property type="evidence" value="ECO:0007669"/>
    <property type="project" value="InterPro"/>
</dbReference>
<evidence type="ECO:0000256" key="4">
    <source>
        <dbReference type="ARBA" id="ARBA00023125"/>
    </source>
</evidence>
<dbReference type="OrthoDB" id="5600360at2759"/>
<dbReference type="InterPro" id="IPR037095">
    <property type="entry name" value="RBP-J/Cbf11_DNA-bd_sf"/>
</dbReference>
<dbReference type="InParanoid" id="A0A166B494"/>
<dbReference type="Proteomes" id="UP000077266">
    <property type="component" value="Unassembled WGS sequence"/>
</dbReference>
<evidence type="ECO:0000256" key="7">
    <source>
        <dbReference type="SAM" id="MobiDB-lite"/>
    </source>
</evidence>
<sequence>MSLDFSNYPELDPAVYRDEQQHPLHLNGYEQGAGAAAPHDRFPMQDHLSYGAYADADDAASSSYSTVPRYGASLPSAQSALHQPHGAHGQQQQHYPYGSEYQMYPHQQSMYPDPLAVPGQQPGLPFDLLGSQQQQPQQPPPGASQQAAQQHPYHRQNGPAYPYGAAPPTVPSNAPLSQQSAFSDVLMPSADRHRAMQGQAYPGDNYGLALSSALGGNMGPSPLSQYGDRSVAYQSPDSSYPQAPPVAPSQQALPVGSTADDVRAYDHQMRFASPTGPSPPQHQAEHVGVTSPTGNISVNDELAKLNLQPSPGPSSADLVSFMRPYLEQYVNAPNRIAFGERTLIVMSSKVAQKSYGTEKRFLCPPPTAVLIGNEWWSEISRRGSDQGKLLPPRVVVSISGEPTPPECTVDWISAAGKSFDPSDPPPTDATTFIGRAVGKQLFISEVDEKKKKVEALVHVTAPAVDDGPERVIGIFKSRPIKVISKPSKKRQSAKNLELCINHGSTIALFHRLRAQTVSTKYLCVSGSGTAFKGSDGAPLLDTTSHRTGSPSFVAQTTSWDSFIMYIVDVNKPPAAADAAAPPPPPPFPGYPSPPPNAIPFQANGSQIPIYYNQTVVLQCLTSGVVSPVLIIRKVDHSTMVVGGGVQDTSKNVPDSYCCVGEVCGDPVSQLHKVAFEVHDPAKGAPELGHPGMSSSFLACMGEKVNTHHPEEMRAWNSPAHSSPASHSPSLPGSPIISTPTSATSASGEYFNGTGGMSPSDHDFPSSDGGRVRRKRNSTSREGRAPTATKARRARQSSTGSNRGGSGGEGPQAGMQASGSLWSIDVGETSIWTIVGTDQVRYNFYIPPALFEPGTPPQPYAHAIPSKQVTPFPDVVKYLPPDRAAEVPPCSSNRKVASAAMQNRMLTVYGTNFSKADPVSVFFGTEPSPHVEVRCTEVLACLPPEKNPPPSSKPMLLVRGDGVVFPSNCMYP</sequence>
<feature type="compositionally biased region" description="Low complexity" evidence="7">
    <location>
        <begin position="158"/>
        <end position="167"/>
    </location>
</feature>
<keyword evidence="4" id="KW-0238">DNA-binding</keyword>
<dbReference type="AlphaFoldDB" id="A0A166B494"/>
<feature type="domain" description="Beta-trefoil DNA-binding" evidence="9">
    <location>
        <begin position="498"/>
        <end position="802"/>
    </location>
</feature>
<comment type="subcellular location">
    <subcellularLocation>
        <location evidence="1">Nucleus</location>
    </subcellularLocation>
</comment>
<dbReference type="InterPro" id="IPR015350">
    <property type="entry name" value="Beta-trefoil_DNA-bd_dom"/>
</dbReference>
<evidence type="ECO:0000256" key="1">
    <source>
        <dbReference type="ARBA" id="ARBA00004123"/>
    </source>
</evidence>
<reference evidence="10 11" key="1">
    <citation type="journal article" date="2016" name="Mol. Biol. Evol.">
        <title>Comparative Genomics of Early-Diverging Mushroom-Forming Fungi Provides Insights into the Origins of Lignocellulose Decay Capabilities.</title>
        <authorList>
            <person name="Nagy L.G."/>
            <person name="Riley R."/>
            <person name="Tritt A."/>
            <person name="Adam C."/>
            <person name="Daum C."/>
            <person name="Floudas D."/>
            <person name="Sun H."/>
            <person name="Yadav J.S."/>
            <person name="Pangilinan J."/>
            <person name="Larsson K.H."/>
            <person name="Matsuura K."/>
            <person name="Barry K."/>
            <person name="Labutti K."/>
            <person name="Kuo R."/>
            <person name="Ohm R.A."/>
            <person name="Bhattacharya S.S."/>
            <person name="Shirouzu T."/>
            <person name="Yoshinaga Y."/>
            <person name="Martin F.M."/>
            <person name="Grigoriev I.V."/>
            <person name="Hibbett D.S."/>
        </authorList>
    </citation>
    <scope>NUCLEOTIDE SEQUENCE [LARGE SCALE GENOMIC DNA]</scope>
    <source>
        <strain evidence="10 11">HHB12029</strain>
    </source>
</reference>
<evidence type="ECO:0000259" key="8">
    <source>
        <dbReference type="SMART" id="SM01267"/>
    </source>
</evidence>
<dbReference type="InterPro" id="IPR008967">
    <property type="entry name" value="p53-like_TF_DNA-bd_sf"/>
</dbReference>
<feature type="compositionally biased region" description="Low complexity" evidence="7">
    <location>
        <begin position="717"/>
        <end position="747"/>
    </location>
</feature>
<feature type="compositionally biased region" description="Gly residues" evidence="7">
    <location>
        <begin position="801"/>
        <end position="810"/>
    </location>
</feature>
<dbReference type="FunFam" id="2.60.40.1450:FF:000003">
    <property type="entry name" value="Related to J kappa-recombination signal binding protein"/>
    <property type="match status" value="1"/>
</dbReference>
<protein>
    <submittedName>
        <fullName evidence="10">LAG1-DNAbind-domain-containing protein</fullName>
    </submittedName>
</protein>
<comment type="similarity">
    <text evidence="2">Belongs to the Su(H) family.</text>
</comment>
<dbReference type="InterPro" id="IPR040159">
    <property type="entry name" value="CLS_fam"/>
</dbReference>